<protein>
    <recommendedName>
        <fullName evidence="6">NADH:quinone oxidoreductase/Mrp antiporter transmembrane domain-containing protein</fullName>
    </recommendedName>
</protein>
<sequence>MILTGAILVLMMAIAFMRNLALSCGISVIGLMLTLISMIWVNLNLEPSYVTPLLRVDDFGLLFSGIMVVTALFICLLAYSYHQNRGEHQDEFFLLLLLATLGAMVLTISVHFASFVLGLELLGISIYALISYPTKGVFSLEAALKYLILSGISSAFILFGAGLLYAVSGTLSFADFAAGGIPNTGTGQIFVLAGSAMMLAGIGFKLSLVPFHMWTPDVYEGAPAPVAGFLATISKGSVFVALMRFFLAVDGYQYDSIMTGLYWIAGLSMLLG</sequence>
<feature type="transmembrane region" description="Helical" evidence="5">
    <location>
        <begin position="61"/>
        <end position="80"/>
    </location>
</feature>
<evidence type="ECO:0000256" key="1">
    <source>
        <dbReference type="ARBA" id="ARBA00004141"/>
    </source>
</evidence>
<dbReference type="AlphaFoldDB" id="A0A382CVM6"/>
<dbReference type="GO" id="GO:0016020">
    <property type="term" value="C:membrane"/>
    <property type="evidence" value="ECO:0007669"/>
    <property type="project" value="UniProtKB-SubCell"/>
</dbReference>
<evidence type="ECO:0000256" key="3">
    <source>
        <dbReference type="ARBA" id="ARBA00022989"/>
    </source>
</evidence>
<dbReference type="Pfam" id="PF00361">
    <property type="entry name" value="Proton_antipo_M"/>
    <property type="match status" value="1"/>
</dbReference>
<evidence type="ECO:0000256" key="5">
    <source>
        <dbReference type="SAM" id="Phobius"/>
    </source>
</evidence>
<feature type="domain" description="NADH:quinone oxidoreductase/Mrp antiporter transmembrane" evidence="6">
    <location>
        <begin position="111"/>
        <end position="272"/>
    </location>
</feature>
<evidence type="ECO:0000313" key="7">
    <source>
        <dbReference type="EMBL" id="SVB29581.1"/>
    </source>
</evidence>
<proteinExistence type="predicted"/>
<keyword evidence="2 5" id="KW-0812">Transmembrane</keyword>
<evidence type="ECO:0000256" key="4">
    <source>
        <dbReference type="ARBA" id="ARBA00023136"/>
    </source>
</evidence>
<reference evidence="7" key="1">
    <citation type="submission" date="2018-05" db="EMBL/GenBank/DDBJ databases">
        <authorList>
            <person name="Lanie J.A."/>
            <person name="Ng W.-L."/>
            <person name="Kazmierczak K.M."/>
            <person name="Andrzejewski T.M."/>
            <person name="Davidsen T.M."/>
            <person name="Wayne K.J."/>
            <person name="Tettelin H."/>
            <person name="Glass J.I."/>
            <person name="Rusch D."/>
            <person name="Podicherti R."/>
            <person name="Tsui H.-C.T."/>
            <person name="Winkler M.E."/>
        </authorList>
    </citation>
    <scope>NUCLEOTIDE SEQUENCE</scope>
</reference>
<feature type="transmembrane region" description="Helical" evidence="5">
    <location>
        <begin position="226"/>
        <end position="246"/>
    </location>
</feature>
<dbReference type="InterPro" id="IPR001750">
    <property type="entry name" value="ND/Mrp_TM"/>
</dbReference>
<evidence type="ECO:0000259" key="6">
    <source>
        <dbReference type="Pfam" id="PF00361"/>
    </source>
</evidence>
<feature type="transmembrane region" description="Helical" evidence="5">
    <location>
        <begin position="187"/>
        <end position="214"/>
    </location>
</feature>
<dbReference type="PANTHER" id="PTHR22773">
    <property type="entry name" value="NADH DEHYDROGENASE"/>
    <property type="match status" value="1"/>
</dbReference>
<dbReference type="EMBL" id="UINC01036113">
    <property type="protein sequence ID" value="SVB29581.1"/>
    <property type="molecule type" value="Genomic_DNA"/>
</dbReference>
<keyword evidence="3 5" id="KW-1133">Transmembrane helix</keyword>
<organism evidence="7">
    <name type="scientific">marine metagenome</name>
    <dbReference type="NCBI Taxonomy" id="408172"/>
    <lineage>
        <taxon>unclassified sequences</taxon>
        <taxon>metagenomes</taxon>
        <taxon>ecological metagenomes</taxon>
    </lineage>
</organism>
<feature type="non-terminal residue" evidence="7">
    <location>
        <position position="272"/>
    </location>
</feature>
<comment type="subcellular location">
    <subcellularLocation>
        <location evidence="1">Membrane</location>
        <topology evidence="1">Multi-pass membrane protein</topology>
    </subcellularLocation>
</comment>
<feature type="transmembrane region" description="Helical" evidence="5">
    <location>
        <begin position="146"/>
        <end position="167"/>
    </location>
</feature>
<feature type="transmembrane region" description="Helical" evidence="5">
    <location>
        <begin position="92"/>
        <end position="109"/>
    </location>
</feature>
<accession>A0A382CVM6</accession>
<keyword evidence="4 5" id="KW-0472">Membrane</keyword>
<evidence type="ECO:0000256" key="2">
    <source>
        <dbReference type="ARBA" id="ARBA00022692"/>
    </source>
</evidence>
<name>A0A382CVM6_9ZZZZ</name>
<feature type="transmembrane region" description="Helical" evidence="5">
    <location>
        <begin position="20"/>
        <end position="41"/>
    </location>
</feature>
<gene>
    <name evidence="7" type="ORF">METZ01_LOCUS182435</name>
</gene>